<dbReference type="OrthoDB" id="1264301at2"/>
<name>A0A1N6KE06_9BURK</name>
<sequence length="96" mass="10516">MLTATLDAFDTPLAPLSVGDVVTLKTGGPRMTVTYAGPVALTSGDWVICQWFDEHGELRQQMFEQEHVRLEPRSIPAGSVTLRSFGRSAYSSSRSE</sequence>
<dbReference type="RefSeq" id="WP_074268688.1">
    <property type="nucleotide sequence ID" value="NZ_FSRM01000002.1"/>
</dbReference>
<accession>A0A1N6KE06</accession>
<evidence type="ECO:0000313" key="1">
    <source>
        <dbReference type="EMBL" id="SIO54829.1"/>
    </source>
</evidence>
<organism evidence="1 2">
    <name type="scientific">Paraburkholderia phenazinium</name>
    <dbReference type="NCBI Taxonomy" id="60549"/>
    <lineage>
        <taxon>Bacteria</taxon>
        <taxon>Pseudomonadati</taxon>
        <taxon>Pseudomonadota</taxon>
        <taxon>Betaproteobacteria</taxon>
        <taxon>Burkholderiales</taxon>
        <taxon>Burkholderiaceae</taxon>
        <taxon>Paraburkholderia</taxon>
    </lineage>
</organism>
<reference evidence="1 2" key="1">
    <citation type="submission" date="2016-11" db="EMBL/GenBank/DDBJ databases">
        <authorList>
            <person name="Jaros S."/>
            <person name="Januszkiewicz K."/>
            <person name="Wedrychowicz H."/>
        </authorList>
    </citation>
    <scope>NUCLEOTIDE SEQUENCE [LARGE SCALE GENOMIC DNA]</scope>
    <source>
        <strain evidence="1 2">GAS86</strain>
    </source>
</reference>
<protein>
    <submittedName>
        <fullName evidence="1">Uncharacterized conserved protein YodC, DUF2158 family</fullName>
    </submittedName>
</protein>
<evidence type="ECO:0000313" key="2">
    <source>
        <dbReference type="Proteomes" id="UP000184693"/>
    </source>
</evidence>
<dbReference type="Proteomes" id="UP000184693">
    <property type="component" value="Unassembled WGS sequence"/>
</dbReference>
<dbReference type="AlphaFoldDB" id="A0A1N6KE06"/>
<dbReference type="InterPro" id="IPR019226">
    <property type="entry name" value="DUF2158"/>
</dbReference>
<dbReference type="EMBL" id="FSRM01000002">
    <property type="protein sequence ID" value="SIO54829.1"/>
    <property type="molecule type" value="Genomic_DNA"/>
</dbReference>
<proteinExistence type="predicted"/>
<dbReference type="Pfam" id="PF09926">
    <property type="entry name" value="DUF2158"/>
    <property type="match status" value="1"/>
</dbReference>
<gene>
    <name evidence="1" type="ORF">SAMN05444168_6946</name>
</gene>